<reference evidence="2" key="1">
    <citation type="submission" date="2017-09" db="EMBL/GenBank/DDBJ databases">
        <title>Depth-based differentiation of microbial function through sediment-hosted aquifers and enrichment of novel symbionts in the deep terrestrial subsurface.</title>
        <authorList>
            <person name="Probst A.J."/>
            <person name="Ladd B."/>
            <person name="Jarett J.K."/>
            <person name="Geller-Mcgrath D.E."/>
            <person name="Sieber C.M.K."/>
            <person name="Emerson J.B."/>
            <person name="Anantharaman K."/>
            <person name="Thomas B.C."/>
            <person name="Malmstrom R."/>
            <person name="Stieglmeier M."/>
            <person name="Klingl A."/>
            <person name="Woyke T."/>
            <person name="Ryan C.M."/>
            <person name="Banfield J.F."/>
        </authorList>
    </citation>
    <scope>NUCLEOTIDE SEQUENCE [LARGE SCALE GENOMIC DNA]</scope>
</reference>
<dbReference type="PANTHER" id="PTHR39189:SF1">
    <property type="entry name" value="UPF0173 METAL-DEPENDENT HYDROLASE YTKL"/>
    <property type="match status" value="1"/>
</dbReference>
<comment type="caution">
    <text evidence="1">The sequence shown here is derived from an EMBL/GenBank/DDBJ whole genome shotgun (WGS) entry which is preliminary data.</text>
</comment>
<evidence type="ECO:0008006" key="3">
    <source>
        <dbReference type="Google" id="ProtNLM"/>
    </source>
</evidence>
<evidence type="ECO:0000313" key="2">
    <source>
        <dbReference type="Proteomes" id="UP000230732"/>
    </source>
</evidence>
<proteinExistence type="predicted"/>
<sequence length="217" mass="23732">MLSATIPLMIVTYYGKQFFKIQLGERTIAYNPIGKDSKEKGSRFGADIVLTSLRHPDFNGADQCAYGERQPFIISGPGEYEVGGIFINGFGTDTVYDKEKKINTVFSVMFEGINLCFLGSLASADSLSREVKEGLGEIDVLFTPISGGEEISVSEAYKLTLALEAKVVVPMDFERTKGSLETFVKESGAEAETMEKFTFKKKDLDGKEGTVVVLKSA</sequence>
<dbReference type="EMBL" id="PFKX01000040">
    <property type="protein sequence ID" value="PIY58454.1"/>
    <property type="molecule type" value="Genomic_DNA"/>
</dbReference>
<dbReference type="InterPro" id="IPR036866">
    <property type="entry name" value="RibonucZ/Hydroxyglut_hydro"/>
</dbReference>
<organism evidence="1 2">
    <name type="scientific">Candidatus Yonathbacteria bacterium CG_4_10_14_0_8_um_filter_43_17</name>
    <dbReference type="NCBI Taxonomy" id="1975099"/>
    <lineage>
        <taxon>Bacteria</taxon>
        <taxon>Candidatus Yonathiibacteriota</taxon>
    </lineage>
</organism>
<dbReference type="AlphaFoldDB" id="A0A2M7Q667"/>
<accession>A0A2M7Q667</accession>
<gene>
    <name evidence="1" type="ORF">COY98_01820</name>
</gene>
<evidence type="ECO:0000313" key="1">
    <source>
        <dbReference type="EMBL" id="PIY58454.1"/>
    </source>
</evidence>
<name>A0A2M7Q667_9BACT</name>
<dbReference type="Gene3D" id="3.60.15.10">
    <property type="entry name" value="Ribonuclease Z/Hydroxyacylglutathione hydrolase-like"/>
    <property type="match status" value="1"/>
</dbReference>
<protein>
    <recommendedName>
        <fullName evidence="3">Lactamase</fullName>
    </recommendedName>
</protein>
<dbReference type="Pfam" id="PF13483">
    <property type="entry name" value="Lactamase_B_3"/>
    <property type="match status" value="1"/>
</dbReference>
<dbReference type="Proteomes" id="UP000230732">
    <property type="component" value="Unassembled WGS sequence"/>
</dbReference>
<dbReference type="PANTHER" id="PTHR39189">
    <property type="entry name" value="UPF0173 METAL-DEPENDENT HYDROLASE YTKL"/>
    <property type="match status" value="1"/>
</dbReference>